<gene>
    <name evidence="1" type="ORF">SAMN05444682_101612</name>
</gene>
<dbReference type="OrthoDB" id="1082219at2"/>
<sequence length="91" mass="10463">MHILLTPLQLQTLLSYAAEMGAKLALSKTGHIRPYLKKSEAFKRYGRKNVEHWIGLGLITPRKDGNHSAAWRIDRMEIEAVSKSREAMRYL</sequence>
<evidence type="ECO:0000313" key="2">
    <source>
        <dbReference type="Proteomes" id="UP000198670"/>
    </source>
</evidence>
<dbReference type="RefSeq" id="WP_090624019.1">
    <property type="nucleotide sequence ID" value="NZ_FOQO01000001.1"/>
</dbReference>
<protein>
    <submittedName>
        <fullName evidence="1">Uncharacterized protein</fullName>
    </submittedName>
</protein>
<accession>A0A1I3DRZ7</accession>
<dbReference type="EMBL" id="FOQO01000001">
    <property type="protein sequence ID" value="SFH89520.1"/>
    <property type="molecule type" value="Genomic_DNA"/>
</dbReference>
<dbReference type="Proteomes" id="UP000198670">
    <property type="component" value="Unassembled WGS sequence"/>
</dbReference>
<reference evidence="1 2" key="1">
    <citation type="submission" date="2016-10" db="EMBL/GenBank/DDBJ databases">
        <authorList>
            <person name="de Groot N.N."/>
        </authorList>
    </citation>
    <scope>NUCLEOTIDE SEQUENCE [LARGE SCALE GENOMIC DNA]</scope>
    <source>
        <strain evidence="1 2">RK1</strain>
    </source>
</reference>
<keyword evidence="2" id="KW-1185">Reference proteome</keyword>
<name>A0A1I3DRZ7_9SPHI</name>
<evidence type="ECO:0000313" key="1">
    <source>
        <dbReference type="EMBL" id="SFH89520.1"/>
    </source>
</evidence>
<dbReference type="STRING" id="1477437.SAMN05444682_101612"/>
<dbReference type="AlphaFoldDB" id="A0A1I3DRZ7"/>
<organism evidence="1 2">
    <name type="scientific">Parapedobacter indicus</name>
    <dbReference type="NCBI Taxonomy" id="1477437"/>
    <lineage>
        <taxon>Bacteria</taxon>
        <taxon>Pseudomonadati</taxon>
        <taxon>Bacteroidota</taxon>
        <taxon>Sphingobacteriia</taxon>
        <taxon>Sphingobacteriales</taxon>
        <taxon>Sphingobacteriaceae</taxon>
        <taxon>Parapedobacter</taxon>
    </lineage>
</organism>
<proteinExistence type="predicted"/>